<dbReference type="OrthoDB" id="4774408at2"/>
<evidence type="ECO:0008006" key="4">
    <source>
        <dbReference type="Google" id="ProtNLM"/>
    </source>
</evidence>
<feature type="region of interest" description="Disordered" evidence="1">
    <location>
        <begin position="271"/>
        <end position="290"/>
    </location>
</feature>
<evidence type="ECO:0000313" key="2">
    <source>
        <dbReference type="EMBL" id="GFG70076.1"/>
    </source>
</evidence>
<dbReference type="Proteomes" id="UP000465263">
    <property type="component" value="Unassembled WGS sequence"/>
</dbReference>
<proteinExistence type="predicted"/>
<dbReference type="AlphaFoldDB" id="A0A7I9XKV1"/>
<dbReference type="EMBL" id="BLKV01000001">
    <property type="protein sequence ID" value="GFG70076.1"/>
    <property type="molecule type" value="Genomic_DNA"/>
</dbReference>
<sequence length="290" mass="31807">MAPRGENPLTAGMDYQHALALHESCHRLRELHPLYPRTYGVAVLAEVNKRRWCPMDSVLTIDRLGSVFDETATVAGRRAAGNLLAGRLTHEVLGRVLPLVLLEGRAWDTGLENLWVHFDSDNDIDWAAVVDPTMRVLPDDPAIGHDGRSLHRDAVVVLPDESALITWVAHRCHRALAPLFVWLHGVSERAVPVASMWQAVGSAVVVAASQLRHLPGNNEAVSFRRSQAMLDVMAGFGLPVRGTNAPSRRVESPACKMAVHDRPQPARRQLRALSHVPAPAAAGRGDRTQR</sequence>
<gene>
    <name evidence="2" type="ORF">MSEN_17960</name>
</gene>
<accession>A0A7I9XKV1</accession>
<name>A0A7I9XKV1_9MYCO</name>
<keyword evidence="3" id="KW-1185">Reference proteome</keyword>
<reference evidence="2 3" key="1">
    <citation type="journal article" date="2019" name="Emerg. Microbes Infect.">
        <title>Comprehensive subspecies identification of 175 nontuberculous mycobacteria species based on 7547 genomic profiles.</title>
        <authorList>
            <person name="Matsumoto Y."/>
            <person name="Kinjo T."/>
            <person name="Motooka D."/>
            <person name="Nabeya D."/>
            <person name="Jung N."/>
            <person name="Uechi K."/>
            <person name="Horii T."/>
            <person name="Iida T."/>
            <person name="Fujita J."/>
            <person name="Nakamura S."/>
        </authorList>
    </citation>
    <scope>NUCLEOTIDE SEQUENCE [LARGE SCALE GENOMIC DNA]</scope>
    <source>
        <strain evidence="2 3">JCM 16017</strain>
    </source>
</reference>
<organism evidence="2 3">
    <name type="scientific">Mycolicibacter senuensis</name>
    <dbReference type="NCBI Taxonomy" id="386913"/>
    <lineage>
        <taxon>Bacteria</taxon>
        <taxon>Bacillati</taxon>
        <taxon>Actinomycetota</taxon>
        <taxon>Actinomycetes</taxon>
        <taxon>Mycobacteriales</taxon>
        <taxon>Mycobacteriaceae</taxon>
        <taxon>Mycolicibacter</taxon>
    </lineage>
</organism>
<evidence type="ECO:0000313" key="3">
    <source>
        <dbReference type="Proteomes" id="UP000465263"/>
    </source>
</evidence>
<protein>
    <recommendedName>
        <fullName evidence="4">Iron reductase</fullName>
    </recommendedName>
</protein>
<comment type="caution">
    <text evidence="2">The sequence shown here is derived from an EMBL/GenBank/DDBJ whole genome shotgun (WGS) entry which is preliminary data.</text>
</comment>
<evidence type="ECO:0000256" key="1">
    <source>
        <dbReference type="SAM" id="MobiDB-lite"/>
    </source>
</evidence>